<feature type="compositionally biased region" description="Basic and acidic residues" evidence="2">
    <location>
        <begin position="813"/>
        <end position="833"/>
    </location>
</feature>
<evidence type="ECO:0000256" key="2">
    <source>
        <dbReference type="SAM" id="MobiDB-lite"/>
    </source>
</evidence>
<feature type="compositionally biased region" description="Basic residues" evidence="2">
    <location>
        <begin position="803"/>
        <end position="812"/>
    </location>
</feature>
<feature type="compositionally biased region" description="Basic residues" evidence="2">
    <location>
        <begin position="270"/>
        <end position="284"/>
    </location>
</feature>
<feature type="region of interest" description="Disordered" evidence="2">
    <location>
        <begin position="674"/>
        <end position="700"/>
    </location>
</feature>
<organism evidence="3 4">
    <name type="scientific">Nicrophorus vespilloides</name>
    <name type="common">Boreal carrion beetle</name>
    <dbReference type="NCBI Taxonomy" id="110193"/>
    <lineage>
        <taxon>Eukaryota</taxon>
        <taxon>Metazoa</taxon>
        <taxon>Ecdysozoa</taxon>
        <taxon>Arthropoda</taxon>
        <taxon>Hexapoda</taxon>
        <taxon>Insecta</taxon>
        <taxon>Pterygota</taxon>
        <taxon>Neoptera</taxon>
        <taxon>Endopterygota</taxon>
        <taxon>Coleoptera</taxon>
        <taxon>Polyphaga</taxon>
        <taxon>Staphyliniformia</taxon>
        <taxon>Silphidae</taxon>
        <taxon>Nicrophorinae</taxon>
        <taxon>Nicrophorus</taxon>
    </lineage>
</organism>
<evidence type="ECO:0000313" key="3">
    <source>
        <dbReference type="Proteomes" id="UP000695000"/>
    </source>
</evidence>
<feature type="compositionally biased region" description="Basic and acidic residues" evidence="2">
    <location>
        <begin position="730"/>
        <end position="802"/>
    </location>
</feature>
<feature type="compositionally biased region" description="Basic and acidic residues" evidence="2">
    <location>
        <begin position="873"/>
        <end position="882"/>
    </location>
</feature>
<sequence>MASEEDQEGPPGEKLVVSESCVFKDSKTVEKKCFKCCRSVAVCECDLPILRNGVNGSDGPTTDQDLGFISHDMVSPAVCKCPYDSGITSHTNGDNHLEITTPVNSVKVEQDSILEDRSDNLNNNVKEEKIHLKIVNGTSGDDGEGKENKKKIKLNECNSPLVKVKNNLTEELDYNKLEGKQGLELLTAIEEQTKFFALSSSSEFSSNSDSPRKRTRSVECVVWNTDEKPAVSGQGIKRPRSADCETSSKLQKLDFSKLKKIILNKDERSKTHRSSRHDRRKPKSTIKGSKDFKDPRPILLTSGNYSHPPSNSKLKFRKYYHVEKHTNGGALVLHMYQEEIKHLDESTTRELATEFFKIAFAEDSNKRAIYVMAIVHGSGSKLPDLLDYMADKYPSLTVKNGLLNRTSDLETTTLSVYNDNVKKHYESGTVRYGPLHQISLVGTAHEEVGGYFPDLLDILEENPFLDMTMPWGELSVVHMKREESNDGPILWCRPGEQLVPTVDGRSPLKRRRTGINELRNLQYLPRLSEAREHLFEDRTKAHADHVGHGLDRKTTAAVGILKAIHGGQSEGEINRITKDVVAFDAKDFDTLSEKLQLDLHEPPISQCVTWIEDAKLNQLRRDGIKYARINLYDNDIYFLPRNIIHQFRTVTAVTSVAWHVRLSQYYEDIEEVEKKPARTHTVTHSTPATEKPKHHHVPKIEHIERKIEKKVEKKQEEAVKSKELVDKKVEKKEDDKKVEKKEDERKVEKKEDDRKVEKREDDKKVEKNEDDRKVEKKEDDRKVEKKEDDKKDKHRDSKDKSKKEHKKHRSDKHKRDEKDSRHHDKHRERDRDKHHPHKHHSRDKDKERDKEKSRHDRKHSDSRKSHKHRRSDRSREKDKKSGSGDVKTVVSDPAKQQDASRGSAVSTSTPSSSMYMKSSPVPLPPSTKTSPMSLVTPPTEPPPTVAPPSTSCNISENTEKKTHKVRKPRSSGSIDILGDILKNMDSQKSSVM</sequence>
<dbReference type="Proteomes" id="UP000695000">
    <property type="component" value="Unplaced"/>
</dbReference>
<accession>A0ABM1MI14</accession>
<feature type="region of interest" description="Disordered" evidence="2">
    <location>
        <begin position="266"/>
        <end position="305"/>
    </location>
</feature>
<feature type="compositionally biased region" description="Low complexity" evidence="2">
    <location>
        <begin position="900"/>
        <end position="919"/>
    </location>
</feature>
<evidence type="ECO:0000313" key="4">
    <source>
        <dbReference type="RefSeq" id="XP_017774214.1"/>
    </source>
</evidence>
<dbReference type="PANTHER" id="PTHR13354">
    <property type="entry name" value="ROUND SPERMATID BASIC PROTEIN 1"/>
    <property type="match status" value="1"/>
</dbReference>
<reference evidence="4" key="1">
    <citation type="submission" date="2025-08" db="UniProtKB">
        <authorList>
            <consortium name="RefSeq"/>
        </authorList>
    </citation>
    <scope>IDENTIFICATION</scope>
    <source>
        <tissue evidence="4">Whole Larva</tissue>
    </source>
</reference>
<feature type="region of interest" description="Disordered" evidence="2">
    <location>
        <begin position="730"/>
        <end position="978"/>
    </location>
</feature>
<name>A0ABM1MI14_NICVS</name>
<comment type="similarity">
    <text evidence="1">Belongs to the round spermatid basic protein 1 family.</text>
</comment>
<gene>
    <name evidence="4" type="primary">LOC108560987</name>
</gene>
<feature type="compositionally biased region" description="Basic and acidic residues" evidence="2">
    <location>
        <begin position="842"/>
        <end position="863"/>
    </location>
</feature>
<evidence type="ECO:0000256" key="1">
    <source>
        <dbReference type="ARBA" id="ARBA00010560"/>
    </source>
</evidence>
<dbReference type="PANTHER" id="PTHR13354:SF11">
    <property type="entry name" value="LYSINE-SPECIFIC DEMETHYLASE 9"/>
    <property type="match status" value="1"/>
</dbReference>
<proteinExistence type="inferred from homology"/>
<keyword evidence="3" id="KW-1185">Reference proteome</keyword>
<dbReference type="InterPro" id="IPR026306">
    <property type="entry name" value="RSBN1/Dpy-2/CEP530"/>
</dbReference>
<dbReference type="RefSeq" id="XP_017774214.1">
    <property type="nucleotide sequence ID" value="XM_017918725.1"/>
</dbReference>
<protein>
    <submittedName>
        <fullName evidence="4">Round spermatid basic protein 1-like</fullName>
    </submittedName>
</protein>
<dbReference type="GeneID" id="108560987"/>